<keyword evidence="3" id="KW-1185">Reference proteome</keyword>
<dbReference type="EMBL" id="PHGZ01000008">
    <property type="protein sequence ID" value="PJG83357.1"/>
    <property type="molecule type" value="Genomic_DNA"/>
</dbReference>
<gene>
    <name evidence="2" type="ORF">CVP04_04330</name>
</gene>
<organism evidence="2 3">
    <name type="scientific">Caviibacterium pharyngocola</name>
    <dbReference type="NCBI Taxonomy" id="28159"/>
    <lineage>
        <taxon>Bacteria</taxon>
        <taxon>Pseudomonadati</taxon>
        <taxon>Pseudomonadota</taxon>
        <taxon>Gammaproteobacteria</taxon>
        <taxon>Pasteurellales</taxon>
        <taxon>Pasteurellaceae</taxon>
        <taxon>Caviibacterium</taxon>
    </lineage>
</organism>
<feature type="chain" id="PRO_5014909100" description="Rough colony protein B" evidence="1">
    <location>
        <begin position="24"/>
        <end position="165"/>
    </location>
</feature>
<dbReference type="Proteomes" id="UP000230282">
    <property type="component" value="Unassembled WGS sequence"/>
</dbReference>
<proteinExistence type="predicted"/>
<accession>A0A2M8RWU5</accession>
<dbReference type="OrthoDB" id="5679242at2"/>
<dbReference type="Pfam" id="PF16971">
    <property type="entry name" value="RcpB"/>
    <property type="match status" value="1"/>
</dbReference>
<reference evidence="2 3" key="1">
    <citation type="submission" date="2017-11" db="EMBL/GenBank/DDBJ databases">
        <title>Reclassification of Bisgaard taxon 5 as Caviibacterium pharyngocola gen. nov., sp. nov.</title>
        <authorList>
            <person name="Christensen H."/>
        </authorList>
    </citation>
    <scope>NUCLEOTIDE SEQUENCE [LARGE SCALE GENOMIC DNA]</scope>
    <source>
        <strain evidence="2 3">7_3</strain>
    </source>
</reference>
<comment type="caution">
    <text evidence="2">The sequence shown here is derived from an EMBL/GenBank/DDBJ whole genome shotgun (WGS) entry which is preliminary data.</text>
</comment>
<keyword evidence="1" id="KW-0732">Signal</keyword>
<feature type="signal peptide" evidence="1">
    <location>
        <begin position="1"/>
        <end position="23"/>
    </location>
</feature>
<name>A0A2M8RWU5_9PAST</name>
<evidence type="ECO:0000313" key="3">
    <source>
        <dbReference type="Proteomes" id="UP000230282"/>
    </source>
</evidence>
<evidence type="ECO:0000256" key="1">
    <source>
        <dbReference type="SAM" id="SignalP"/>
    </source>
</evidence>
<evidence type="ECO:0000313" key="2">
    <source>
        <dbReference type="EMBL" id="PJG83357.1"/>
    </source>
</evidence>
<dbReference type="RefSeq" id="WP_100296295.1">
    <property type="nucleotide sequence ID" value="NZ_PHGZ01000008.1"/>
</dbReference>
<dbReference type="InterPro" id="IPR031579">
    <property type="entry name" value="RcpB"/>
</dbReference>
<sequence>MMLLCKKTLCYTLLLLGSLSASADYALDPDNVAQPQRAKQTRYELMKDLFVLEDYSDTAMANLVRSVSANVGRDLDKKVVIFWNGRLSKERAVYLRKELLRRHIQADNVLLQKDSVVRPLYPLSVEVQRISADKINCPLEIGENVAPAQYDYCASKSNSRIHLKN</sequence>
<protein>
    <recommendedName>
        <fullName evidence="4">Rough colony protein B</fullName>
    </recommendedName>
</protein>
<evidence type="ECO:0008006" key="4">
    <source>
        <dbReference type="Google" id="ProtNLM"/>
    </source>
</evidence>
<dbReference type="AlphaFoldDB" id="A0A2M8RWU5"/>